<keyword evidence="2" id="KW-1185">Reference proteome</keyword>
<accession>A0ACD3A462</accession>
<gene>
    <name evidence="1" type="ORF">BDN72DRAFT_850514</name>
</gene>
<evidence type="ECO:0000313" key="1">
    <source>
        <dbReference type="EMBL" id="TFK60436.1"/>
    </source>
</evidence>
<sequence>MIAPAAHHSIPDIALPNETLTVVFDELPPSTLATITRVSHRFNAVAERMLYASVLITDMLAEASPIPYKTLRWCESLLGRPHLLSATKRIHVRWHSDPQYPPPRHLTTPVVKLADVLGLLRYLESLDLFLGPANLAPTCLEPIHAIERIIRDCYFPMLRYCSLGAEWCKGVQPYTHVLGSFLASLTSLRHLKLQDHHSPLNIPSQALPFLTSFRGSPDTAAYLLPGRPVQYLSLLGQDSDVNRENLPRMTDTSVPLRYLDLSAMSARPILLRNISTHMPGIEVLKVRLALRHTLHYALSGINRGFSQDFHPS</sequence>
<dbReference type="Proteomes" id="UP000308600">
    <property type="component" value="Unassembled WGS sequence"/>
</dbReference>
<reference evidence="1 2" key="1">
    <citation type="journal article" date="2019" name="Nat. Ecol. Evol.">
        <title>Megaphylogeny resolves global patterns of mushroom evolution.</title>
        <authorList>
            <person name="Varga T."/>
            <person name="Krizsan K."/>
            <person name="Foldi C."/>
            <person name="Dima B."/>
            <person name="Sanchez-Garcia M."/>
            <person name="Sanchez-Ramirez S."/>
            <person name="Szollosi G.J."/>
            <person name="Szarkandi J.G."/>
            <person name="Papp V."/>
            <person name="Albert L."/>
            <person name="Andreopoulos W."/>
            <person name="Angelini C."/>
            <person name="Antonin V."/>
            <person name="Barry K.W."/>
            <person name="Bougher N.L."/>
            <person name="Buchanan P."/>
            <person name="Buyck B."/>
            <person name="Bense V."/>
            <person name="Catcheside P."/>
            <person name="Chovatia M."/>
            <person name="Cooper J."/>
            <person name="Damon W."/>
            <person name="Desjardin D."/>
            <person name="Finy P."/>
            <person name="Geml J."/>
            <person name="Haridas S."/>
            <person name="Hughes K."/>
            <person name="Justo A."/>
            <person name="Karasinski D."/>
            <person name="Kautmanova I."/>
            <person name="Kiss B."/>
            <person name="Kocsube S."/>
            <person name="Kotiranta H."/>
            <person name="LaButti K.M."/>
            <person name="Lechner B.E."/>
            <person name="Liimatainen K."/>
            <person name="Lipzen A."/>
            <person name="Lukacs Z."/>
            <person name="Mihaltcheva S."/>
            <person name="Morgado L.N."/>
            <person name="Niskanen T."/>
            <person name="Noordeloos M.E."/>
            <person name="Ohm R.A."/>
            <person name="Ortiz-Santana B."/>
            <person name="Ovrebo C."/>
            <person name="Racz N."/>
            <person name="Riley R."/>
            <person name="Savchenko A."/>
            <person name="Shiryaev A."/>
            <person name="Soop K."/>
            <person name="Spirin V."/>
            <person name="Szebenyi C."/>
            <person name="Tomsovsky M."/>
            <person name="Tulloss R.E."/>
            <person name="Uehling J."/>
            <person name="Grigoriev I.V."/>
            <person name="Vagvolgyi C."/>
            <person name="Papp T."/>
            <person name="Martin F.M."/>
            <person name="Miettinen O."/>
            <person name="Hibbett D.S."/>
            <person name="Nagy L.G."/>
        </authorList>
    </citation>
    <scope>NUCLEOTIDE SEQUENCE [LARGE SCALE GENOMIC DNA]</scope>
    <source>
        <strain evidence="1 2">NL-1719</strain>
    </source>
</reference>
<name>A0ACD3A462_9AGAR</name>
<organism evidence="1 2">
    <name type="scientific">Pluteus cervinus</name>
    <dbReference type="NCBI Taxonomy" id="181527"/>
    <lineage>
        <taxon>Eukaryota</taxon>
        <taxon>Fungi</taxon>
        <taxon>Dikarya</taxon>
        <taxon>Basidiomycota</taxon>
        <taxon>Agaricomycotina</taxon>
        <taxon>Agaricomycetes</taxon>
        <taxon>Agaricomycetidae</taxon>
        <taxon>Agaricales</taxon>
        <taxon>Pluteineae</taxon>
        <taxon>Pluteaceae</taxon>
        <taxon>Pluteus</taxon>
    </lineage>
</organism>
<evidence type="ECO:0000313" key="2">
    <source>
        <dbReference type="Proteomes" id="UP000308600"/>
    </source>
</evidence>
<proteinExistence type="predicted"/>
<dbReference type="EMBL" id="ML208775">
    <property type="protein sequence ID" value="TFK60436.1"/>
    <property type="molecule type" value="Genomic_DNA"/>
</dbReference>
<protein>
    <submittedName>
        <fullName evidence="1">Uncharacterized protein</fullName>
    </submittedName>
</protein>